<comment type="caution">
    <text evidence="2">The sequence shown here is derived from an EMBL/GenBank/DDBJ whole genome shotgun (WGS) entry which is preliminary data.</text>
</comment>
<dbReference type="Gene3D" id="2.30.29.30">
    <property type="entry name" value="Pleckstrin-homology domain (PH domain)/Phosphotyrosine-binding domain (PTB)"/>
    <property type="match status" value="1"/>
</dbReference>
<evidence type="ECO:0000313" key="2">
    <source>
        <dbReference type="EMBL" id="KNE98608.1"/>
    </source>
</evidence>
<dbReference type="PROSITE" id="PS50003">
    <property type="entry name" value="PH_DOMAIN"/>
    <property type="match status" value="1"/>
</dbReference>
<dbReference type="InterPro" id="IPR001849">
    <property type="entry name" value="PH_domain"/>
</dbReference>
<evidence type="ECO:0000313" key="3">
    <source>
        <dbReference type="Proteomes" id="UP000054564"/>
    </source>
</evidence>
<dbReference type="InterPro" id="IPR011993">
    <property type="entry name" value="PH-like_dom_sf"/>
</dbReference>
<feature type="domain" description="PH" evidence="1">
    <location>
        <begin position="26"/>
        <end position="91"/>
    </location>
</feature>
<proteinExistence type="predicted"/>
<dbReference type="Proteomes" id="UP000054564">
    <property type="component" value="Unassembled WGS sequence"/>
</dbReference>
<gene>
    <name evidence="2" type="ORF">PSTG_08160</name>
</gene>
<evidence type="ECO:0000259" key="1">
    <source>
        <dbReference type="PROSITE" id="PS50003"/>
    </source>
</evidence>
<dbReference type="EMBL" id="AJIL01000055">
    <property type="protein sequence ID" value="KNE98608.1"/>
    <property type="molecule type" value="Genomic_DNA"/>
</dbReference>
<keyword evidence="3" id="KW-1185">Reference proteome</keyword>
<dbReference type="SUPFAM" id="SSF50729">
    <property type="entry name" value="PH domain-like"/>
    <property type="match status" value="1"/>
</dbReference>
<accession>A0A0L0VH83</accession>
<name>A0A0L0VH83_9BASI</name>
<reference evidence="3" key="1">
    <citation type="submission" date="2014-03" db="EMBL/GenBank/DDBJ databases">
        <title>The Genome Sequence of Puccinia striiformis f. sp. tritici PST-78.</title>
        <authorList>
            <consortium name="The Broad Institute Genome Sequencing Platform"/>
            <person name="Cuomo C."/>
            <person name="Hulbert S."/>
            <person name="Chen X."/>
            <person name="Walker B."/>
            <person name="Young S.K."/>
            <person name="Zeng Q."/>
            <person name="Gargeya S."/>
            <person name="Fitzgerald M."/>
            <person name="Haas B."/>
            <person name="Abouelleil A."/>
            <person name="Alvarado L."/>
            <person name="Arachchi H.M."/>
            <person name="Berlin A.M."/>
            <person name="Chapman S.B."/>
            <person name="Goldberg J."/>
            <person name="Griggs A."/>
            <person name="Gujja S."/>
            <person name="Hansen M."/>
            <person name="Howarth C."/>
            <person name="Imamovic A."/>
            <person name="Larimer J."/>
            <person name="McCowan C."/>
            <person name="Montmayeur A."/>
            <person name="Murphy C."/>
            <person name="Neiman D."/>
            <person name="Pearson M."/>
            <person name="Priest M."/>
            <person name="Roberts A."/>
            <person name="Saif S."/>
            <person name="Shea T."/>
            <person name="Sisk P."/>
            <person name="Sykes S."/>
            <person name="Wortman J."/>
            <person name="Nusbaum C."/>
            <person name="Birren B."/>
        </authorList>
    </citation>
    <scope>NUCLEOTIDE SEQUENCE [LARGE SCALE GENOMIC DNA]</scope>
    <source>
        <strain evidence="3">race PST-78</strain>
    </source>
</reference>
<organism evidence="2 3">
    <name type="scientific">Puccinia striiformis f. sp. tritici PST-78</name>
    <dbReference type="NCBI Taxonomy" id="1165861"/>
    <lineage>
        <taxon>Eukaryota</taxon>
        <taxon>Fungi</taxon>
        <taxon>Dikarya</taxon>
        <taxon>Basidiomycota</taxon>
        <taxon>Pucciniomycotina</taxon>
        <taxon>Pucciniomycetes</taxon>
        <taxon>Pucciniales</taxon>
        <taxon>Pucciniaceae</taxon>
        <taxon>Puccinia</taxon>
    </lineage>
</organism>
<protein>
    <recommendedName>
        <fullName evidence="1">PH domain-containing protein</fullName>
    </recommendedName>
</protein>
<dbReference type="STRING" id="1165861.A0A0L0VH83"/>
<dbReference type="AlphaFoldDB" id="A0A0L0VH83"/>
<sequence>MKVDRSQQQNKLLKCKRIEDFKLNENAIRKGKLNVLRDPTRDDWVNRWFVLKRPYLYIYEKNDEIEELGVINLLNVHIDSNPEMELMLNSV</sequence>